<dbReference type="GO" id="GO:0009253">
    <property type="term" value="P:peptidoglycan catabolic process"/>
    <property type="evidence" value="ECO:0007669"/>
    <property type="project" value="InterPro"/>
</dbReference>
<evidence type="ECO:0000313" key="4">
    <source>
        <dbReference type="Proteomes" id="UP000616114"/>
    </source>
</evidence>
<reference evidence="3" key="2">
    <citation type="submission" date="2020-09" db="EMBL/GenBank/DDBJ databases">
        <authorList>
            <person name="Sun Q."/>
            <person name="Zhou Y."/>
        </authorList>
    </citation>
    <scope>NUCLEOTIDE SEQUENCE</scope>
    <source>
        <strain evidence="3">CGMCC 1.12785</strain>
    </source>
</reference>
<dbReference type="InterPro" id="IPR036365">
    <property type="entry name" value="PGBD-like_sf"/>
</dbReference>
<reference evidence="3" key="1">
    <citation type="journal article" date="2014" name="Int. J. Syst. Evol. Microbiol.">
        <title>Complete genome sequence of Corynebacterium casei LMG S-19264T (=DSM 44701T), isolated from a smear-ripened cheese.</title>
        <authorList>
            <consortium name="US DOE Joint Genome Institute (JGI-PGF)"/>
            <person name="Walter F."/>
            <person name="Albersmeier A."/>
            <person name="Kalinowski J."/>
            <person name="Ruckert C."/>
        </authorList>
    </citation>
    <scope>NUCLEOTIDE SEQUENCE</scope>
    <source>
        <strain evidence="3">CGMCC 1.12785</strain>
    </source>
</reference>
<dbReference type="SMART" id="SM00646">
    <property type="entry name" value="Ami_3"/>
    <property type="match status" value="1"/>
</dbReference>
<keyword evidence="1" id="KW-0378">Hydrolase</keyword>
<dbReference type="RefSeq" id="WP_188551153.1">
    <property type="nucleotide sequence ID" value="NZ_BMFY01000010.1"/>
</dbReference>
<dbReference type="Gene3D" id="3.40.630.40">
    <property type="entry name" value="Zn-dependent exopeptidases"/>
    <property type="match status" value="1"/>
</dbReference>
<dbReference type="Pfam" id="PF01520">
    <property type="entry name" value="Amidase_3"/>
    <property type="match status" value="1"/>
</dbReference>
<dbReference type="Proteomes" id="UP000616114">
    <property type="component" value="Unassembled WGS sequence"/>
</dbReference>
<sequence>MTESSFPHHLTVGDSHPRLPVLKDQLRRAGYDIPAAEDETVFDRRFYSVLRQFQQQRGLLADGVLGPETLMHIEYSRYRLGDRVLRFDPVRPLRGDDVAELQARLRRLGMYPHVIDSVFGDGTDAALRELQRDLGLQADGVCGPATLRGFAQISKDVGGGNLFALSEKARVSRAGSSLAGKRVFLEADMLGTSGPRPDSPALDIARRLDRRFSAIGTTCILRDVGQTDPRLPDKLGADVVISISTDRNASPHASGLATFYYGSADDAPDVSPVGAALAETIHREILARTDLHDCWSHARTWESLRELSTPKVHVVAGYETSAYDSRRLGNPAFRDVVAEAILVGVQRLYLPDHAEPQTGVMSIDHIMASRQVS</sequence>
<dbReference type="Pfam" id="PF01471">
    <property type="entry name" value="PG_binding_1"/>
    <property type="match status" value="2"/>
</dbReference>
<protein>
    <submittedName>
        <fullName evidence="3">N-acetylmuramoyl-L-alanine amidase</fullName>
    </submittedName>
</protein>
<dbReference type="Gene3D" id="1.10.101.10">
    <property type="entry name" value="PGBD-like superfamily/PGBD"/>
    <property type="match status" value="2"/>
</dbReference>
<dbReference type="AlphaFoldDB" id="A0A8J2XLA1"/>
<dbReference type="InterPro" id="IPR036366">
    <property type="entry name" value="PGBDSf"/>
</dbReference>
<dbReference type="CDD" id="cd02696">
    <property type="entry name" value="MurNAc-LAA"/>
    <property type="match status" value="1"/>
</dbReference>
<name>A0A8J2XLA1_9MICO</name>
<dbReference type="InterPro" id="IPR002477">
    <property type="entry name" value="Peptidoglycan-bd-like"/>
</dbReference>
<gene>
    <name evidence="3" type="ORF">GCM10011333_24260</name>
</gene>
<dbReference type="SUPFAM" id="SSF47090">
    <property type="entry name" value="PGBD-like"/>
    <property type="match status" value="2"/>
</dbReference>
<dbReference type="SUPFAM" id="SSF53187">
    <property type="entry name" value="Zn-dependent exopeptidases"/>
    <property type="match status" value="1"/>
</dbReference>
<dbReference type="PANTHER" id="PTHR30404">
    <property type="entry name" value="N-ACETYLMURAMOYL-L-ALANINE AMIDASE"/>
    <property type="match status" value="1"/>
</dbReference>
<keyword evidence="4" id="KW-1185">Reference proteome</keyword>
<dbReference type="InterPro" id="IPR050695">
    <property type="entry name" value="N-acetylmuramoyl_amidase_3"/>
</dbReference>
<comment type="caution">
    <text evidence="3">The sequence shown here is derived from an EMBL/GenBank/DDBJ whole genome shotgun (WGS) entry which is preliminary data.</text>
</comment>
<evidence type="ECO:0000256" key="1">
    <source>
        <dbReference type="ARBA" id="ARBA00022801"/>
    </source>
</evidence>
<evidence type="ECO:0000313" key="3">
    <source>
        <dbReference type="EMBL" id="GGA20251.1"/>
    </source>
</evidence>
<accession>A0A8J2XLA1</accession>
<proteinExistence type="predicted"/>
<dbReference type="EMBL" id="BMFY01000010">
    <property type="protein sequence ID" value="GGA20251.1"/>
    <property type="molecule type" value="Genomic_DNA"/>
</dbReference>
<feature type="domain" description="MurNAc-LAA" evidence="2">
    <location>
        <begin position="229"/>
        <end position="346"/>
    </location>
</feature>
<dbReference type="GO" id="GO:0008745">
    <property type="term" value="F:N-acetylmuramoyl-L-alanine amidase activity"/>
    <property type="evidence" value="ECO:0007669"/>
    <property type="project" value="InterPro"/>
</dbReference>
<evidence type="ECO:0000259" key="2">
    <source>
        <dbReference type="SMART" id="SM00646"/>
    </source>
</evidence>
<organism evidence="3 4">
    <name type="scientific">Sediminivirga luteola</name>
    <dbReference type="NCBI Taxonomy" id="1774748"/>
    <lineage>
        <taxon>Bacteria</taxon>
        <taxon>Bacillati</taxon>
        <taxon>Actinomycetota</taxon>
        <taxon>Actinomycetes</taxon>
        <taxon>Micrococcales</taxon>
        <taxon>Brevibacteriaceae</taxon>
        <taxon>Sediminivirga</taxon>
    </lineage>
</organism>
<dbReference type="PANTHER" id="PTHR30404:SF0">
    <property type="entry name" value="N-ACETYLMURAMOYL-L-ALANINE AMIDASE AMIC"/>
    <property type="match status" value="1"/>
</dbReference>
<dbReference type="GO" id="GO:0030288">
    <property type="term" value="C:outer membrane-bounded periplasmic space"/>
    <property type="evidence" value="ECO:0007669"/>
    <property type="project" value="TreeGrafter"/>
</dbReference>
<dbReference type="InterPro" id="IPR002508">
    <property type="entry name" value="MurNAc-LAA_cat"/>
</dbReference>